<evidence type="ECO:0000313" key="2">
    <source>
        <dbReference type="EMBL" id="MDX8048534.1"/>
    </source>
</evidence>
<evidence type="ECO:0000313" key="3">
    <source>
        <dbReference type="Proteomes" id="UP001271792"/>
    </source>
</evidence>
<dbReference type="Pfam" id="PF01255">
    <property type="entry name" value="Prenyltransf"/>
    <property type="match status" value="1"/>
</dbReference>
<dbReference type="Proteomes" id="UP001271792">
    <property type="component" value="Unassembled WGS sequence"/>
</dbReference>
<dbReference type="RefSeq" id="WP_319982651.1">
    <property type="nucleotide sequence ID" value="NZ_JAXAVV010000002.1"/>
</dbReference>
<dbReference type="Gene3D" id="3.40.1180.10">
    <property type="entry name" value="Decaprenyl diphosphate synthase-like"/>
    <property type="match status" value="1"/>
</dbReference>
<name>A0ABU4TJU5_9PSEU</name>
<dbReference type="InterPro" id="IPR036424">
    <property type="entry name" value="UPP_synth-like_sf"/>
</dbReference>
<gene>
    <name evidence="2" type="ORF">SK571_04010</name>
</gene>
<reference evidence="2 3" key="1">
    <citation type="submission" date="2023-11" db="EMBL/GenBank/DDBJ databases">
        <title>Lentzea sokolovensis, sp. nov., Lentzea kristufkii, sp. nov., and Lentzea miocenensis, sp. nov., rare actinobacteria from Sokolov Coal Basin, Miocene lacustrine sediment, Czech Republic.</title>
        <authorList>
            <person name="Lara A."/>
            <person name="Kotroba L."/>
            <person name="Nouioui I."/>
            <person name="Neumann-Schaal M."/>
            <person name="Mast Y."/>
            <person name="Chronakova A."/>
        </authorList>
    </citation>
    <scope>NUCLEOTIDE SEQUENCE [LARGE SCALE GENOMIC DNA]</scope>
    <source>
        <strain evidence="2 3">BCCO 10_0798</strain>
    </source>
</reference>
<sequence>MPGRAGWTSIRWGEQDFGRYLHVPGVPDMDLLIRTSGERRISNFQLWQIVYAELVFDEVLWPDFDRHGLWRAVEEYALRDRRSVGVEVSPTTTV</sequence>
<accession>A0ABU4TJU5</accession>
<dbReference type="PANTHER" id="PTHR10291:SF0">
    <property type="entry name" value="DEHYDRODOLICHYL DIPHOSPHATE SYNTHASE 2"/>
    <property type="match status" value="1"/>
</dbReference>
<dbReference type="EMBL" id="JAXAVV010000002">
    <property type="protein sequence ID" value="MDX8048534.1"/>
    <property type="molecule type" value="Genomic_DNA"/>
</dbReference>
<keyword evidence="3" id="KW-1185">Reference proteome</keyword>
<comment type="caution">
    <text evidence="2">The sequence shown here is derived from an EMBL/GenBank/DDBJ whole genome shotgun (WGS) entry which is preliminary data.</text>
</comment>
<evidence type="ECO:0000256" key="1">
    <source>
        <dbReference type="ARBA" id="ARBA00022679"/>
    </source>
</evidence>
<dbReference type="SUPFAM" id="SSF64005">
    <property type="entry name" value="Undecaprenyl diphosphate synthase"/>
    <property type="match status" value="1"/>
</dbReference>
<dbReference type="PANTHER" id="PTHR10291">
    <property type="entry name" value="DEHYDRODOLICHYL DIPHOSPHATE SYNTHASE FAMILY MEMBER"/>
    <property type="match status" value="1"/>
</dbReference>
<dbReference type="InterPro" id="IPR001441">
    <property type="entry name" value="UPP_synth-like"/>
</dbReference>
<organism evidence="2 3">
    <name type="scientific">Lentzea kristufekii</name>
    <dbReference type="NCBI Taxonomy" id="3095430"/>
    <lineage>
        <taxon>Bacteria</taxon>
        <taxon>Bacillati</taxon>
        <taxon>Actinomycetota</taxon>
        <taxon>Actinomycetes</taxon>
        <taxon>Pseudonocardiales</taxon>
        <taxon>Pseudonocardiaceae</taxon>
        <taxon>Lentzea</taxon>
    </lineage>
</organism>
<keyword evidence="1" id="KW-0808">Transferase</keyword>
<proteinExistence type="predicted"/>
<protein>
    <submittedName>
        <fullName evidence="2">Undecaprenyl diphosphate synthase family protein</fullName>
    </submittedName>
</protein>